<accession>A0ABC8V1G0</accession>
<comment type="caution">
    <text evidence="2">The sequence shown here is derived from an EMBL/GenBank/DDBJ whole genome shotgun (WGS) entry which is preliminary data.</text>
</comment>
<dbReference type="InterPro" id="IPR001932">
    <property type="entry name" value="PPM-type_phosphatase-like_dom"/>
</dbReference>
<dbReference type="EMBL" id="CAUOFW020009656">
    <property type="protein sequence ID" value="CAK9186697.1"/>
    <property type="molecule type" value="Genomic_DNA"/>
</dbReference>
<dbReference type="Gene3D" id="3.60.40.10">
    <property type="entry name" value="PPM-type phosphatase domain"/>
    <property type="match status" value="1"/>
</dbReference>
<proteinExistence type="predicted"/>
<dbReference type="PANTHER" id="PTHR13832">
    <property type="entry name" value="PROTEIN PHOSPHATASE 2C"/>
    <property type="match status" value="1"/>
</dbReference>
<dbReference type="SMART" id="SM00332">
    <property type="entry name" value="PP2Cc"/>
    <property type="match status" value="1"/>
</dbReference>
<dbReference type="PANTHER" id="PTHR13832:SF667">
    <property type="entry name" value="PROTEIN PHOSPHATASE 2C 14-RELATED"/>
    <property type="match status" value="1"/>
</dbReference>
<dbReference type="InterPro" id="IPR015655">
    <property type="entry name" value="PP2C"/>
</dbReference>
<dbReference type="CDD" id="cd00143">
    <property type="entry name" value="PP2Cc"/>
    <property type="match status" value="1"/>
</dbReference>
<dbReference type="Proteomes" id="UP001642360">
    <property type="component" value="Unassembled WGS sequence"/>
</dbReference>
<sequence length="246" mass="27084">MHGIGSGACCVTALIEGEEMAISNLGDCRAVLCRSGVAEALTVDHRAGQDDERSRIENMGGYVEIHRELGESIGDAHLKDWVLAEPDTKILNLTPDMEYLLLASDGLWEEVGNQEAVDIVMGTCSVDKKPEPTGDPEKENDNEFGCIRRQEMKMILAMKTKVLPPTKARRVSLVSQMKVHPQSPNQENSSYKKRPAPGRLVAACKELVNLAVARGSLDDVTVMIIDLNQFKNHCIAPMVVQHHKDE</sequence>
<keyword evidence="3" id="KW-1185">Reference proteome</keyword>
<dbReference type="AlphaFoldDB" id="A0ABC8V1G0"/>
<dbReference type="SUPFAM" id="SSF81606">
    <property type="entry name" value="PP2C-like"/>
    <property type="match status" value="1"/>
</dbReference>
<evidence type="ECO:0000313" key="3">
    <source>
        <dbReference type="Proteomes" id="UP001642360"/>
    </source>
</evidence>
<dbReference type="Pfam" id="PF00481">
    <property type="entry name" value="PP2C"/>
    <property type="match status" value="1"/>
</dbReference>
<protein>
    <recommendedName>
        <fullName evidence="1">PPM-type phosphatase domain-containing protein</fullName>
    </recommendedName>
</protein>
<reference evidence="2 3" key="1">
    <citation type="submission" date="2024-02" db="EMBL/GenBank/DDBJ databases">
        <authorList>
            <person name="Vignale AGUSTIN F."/>
            <person name="Sosa J E."/>
            <person name="Modenutti C."/>
        </authorList>
    </citation>
    <scope>NUCLEOTIDE SEQUENCE [LARGE SCALE GENOMIC DNA]</scope>
</reference>
<dbReference type="PROSITE" id="PS51746">
    <property type="entry name" value="PPM_2"/>
    <property type="match status" value="1"/>
</dbReference>
<name>A0ABC8V1G0_9AQUA</name>
<evidence type="ECO:0000259" key="1">
    <source>
        <dbReference type="PROSITE" id="PS51746"/>
    </source>
</evidence>
<evidence type="ECO:0000313" key="2">
    <source>
        <dbReference type="EMBL" id="CAK9186697.1"/>
    </source>
</evidence>
<feature type="non-terminal residue" evidence="2">
    <location>
        <position position="246"/>
    </location>
</feature>
<gene>
    <name evidence="2" type="ORF">ILEXP_LOCUS57192</name>
</gene>
<dbReference type="InterPro" id="IPR036457">
    <property type="entry name" value="PPM-type-like_dom_sf"/>
</dbReference>
<organism evidence="2 3">
    <name type="scientific">Ilex paraguariensis</name>
    <name type="common">yerba mate</name>
    <dbReference type="NCBI Taxonomy" id="185542"/>
    <lineage>
        <taxon>Eukaryota</taxon>
        <taxon>Viridiplantae</taxon>
        <taxon>Streptophyta</taxon>
        <taxon>Embryophyta</taxon>
        <taxon>Tracheophyta</taxon>
        <taxon>Spermatophyta</taxon>
        <taxon>Magnoliopsida</taxon>
        <taxon>eudicotyledons</taxon>
        <taxon>Gunneridae</taxon>
        <taxon>Pentapetalae</taxon>
        <taxon>asterids</taxon>
        <taxon>campanulids</taxon>
        <taxon>Aquifoliales</taxon>
        <taxon>Aquifoliaceae</taxon>
        <taxon>Ilex</taxon>
    </lineage>
</organism>
<feature type="domain" description="PPM-type phosphatase" evidence="1">
    <location>
        <begin position="1"/>
        <end position="227"/>
    </location>
</feature>